<reference evidence="9 10" key="1">
    <citation type="submission" date="2010-05" db="EMBL/GenBank/DDBJ databases">
        <title>Complete sequence of Thermoanaerobacter mathranii subsp. mathranii mathranii str. A3.</title>
        <authorList>
            <consortium name="US DOE Joint Genome Institute"/>
            <person name="Lucas S."/>
            <person name="Copeland A."/>
            <person name="Lapidus A."/>
            <person name="Cheng J.-F."/>
            <person name="Bruce D."/>
            <person name="Goodwin L."/>
            <person name="Pitluck S."/>
            <person name="Held B."/>
            <person name="Detter J.C."/>
            <person name="Han C."/>
            <person name="Tapia R."/>
            <person name="Land M."/>
            <person name="Hauser L."/>
            <person name="Kyrpides N."/>
            <person name="Mikhailova N."/>
            <person name="Zhou J."/>
            <person name="Hemme C."/>
            <person name="Woyke T."/>
        </authorList>
    </citation>
    <scope>NUCLEOTIDE SEQUENCE [LARGE SCALE GENOMIC DNA]</scope>
    <source>
        <strain evidence="9 10">A3</strain>
    </source>
</reference>
<dbReference type="NCBIfam" id="TIGR03692">
    <property type="entry name" value="ATP_dep_HslV"/>
    <property type="match status" value="1"/>
</dbReference>
<dbReference type="PIRSF" id="PIRSF039093">
    <property type="entry name" value="HslV"/>
    <property type="match status" value="1"/>
</dbReference>
<keyword evidence="8" id="KW-0021">Allosteric enzyme</keyword>
<comment type="subunit">
    <text evidence="8">A double ring-shaped homohexamer of HslV is capped on each side by a ring-shaped HslU homohexamer. The assembly of the HslU/HslV complex is dependent on binding of ATP.</text>
</comment>
<sequence length="176" mass="19036">MFKGTTIIAVRKGNKVSVAGDGQITLGENTILKHGAKKIRRLYNGEVIVGFAGSVADALTLSQKFEEKLEQYGGNLKRAAVELAQEWRKDKILRKLEALLIAVDKKNTLLISGTGEVIEPDEDVIGIGSGGNYAMAAALALRYNTNLDTEDIAKKALEIASKICVYTNNNITVETL</sequence>
<feature type="active site" evidence="8">
    <location>
        <position position="5"/>
    </location>
</feature>
<dbReference type="SUPFAM" id="SSF56235">
    <property type="entry name" value="N-terminal nucleophile aminohydrolases (Ntn hydrolases)"/>
    <property type="match status" value="1"/>
</dbReference>
<keyword evidence="4 8" id="KW-0645">Protease</keyword>
<protein>
    <recommendedName>
        <fullName evidence="8">ATP-dependent protease subunit HslV</fullName>
        <ecNumber evidence="8">3.4.25.2</ecNumber>
    </recommendedName>
</protein>
<keyword evidence="3 8" id="KW-0963">Cytoplasm</keyword>
<feature type="binding site" evidence="8">
    <location>
        <position position="167"/>
    </location>
    <ligand>
        <name>Na(+)</name>
        <dbReference type="ChEBI" id="CHEBI:29101"/>
    </ligand>
</feature>
<comment type="activity regulation">
    <text evidence="8">Allosterically activated by HslU binding.</text>
</comment>
<dbReference type="RefSeq" id="WP_012995297.1">
    <property type="nucleotide sequence ID" value="NC_014209.1"/>
</dbReference>
<keyword evidence="6 8" id="KW-0378">Hydrolase</keyword>
<comment type="function">
    <text evidence="8">Protease subunit of a proteasome-like degradation complex believed to be a general protein degrading machinery.</text>
</comment>
<evidence type="ECO:0000256" key="2">
    <source>
        <dbReference type="ARBA" id="ARBA00006053"/>
    </source>
</evidence>
<evidence type="ECO:0000256" key="3">
    <source>
        <dbReference type="ARBA" id="ARBA00022490"/>
    </source>
</evidence>
<dbReference type="PANTHER" id="PTHR32194:SF0">
    <property type="entry name" value="ATP-DEPENDENT PROTEASE SUBUNIT HSLV"/>
    <property type="match status" value="1"/>
</dbReference>
<keyword evidence="5 8" id="KW-0479">Metal-binding</keyword>
<accession>A0ABM5LQI0</accession>
<comment type="subcellular location">
    <subcellularLocation>
        <location evidence="1 8">Cytoplasm</location>
    </subcellularLocation>
</comment>
<keyword evidence="8" id="KW-0888">Threonine protease</keyword>
<dbReference type="InterPro" id="IPR001353">
    <property type="entry name" value="Proteasome_sua/b"/>
</dbReference>
<name>A0ABM5LQI0_THEM3</name>
<dbReference type="CDD" id="cd01913">
    <property type="entry name" value="protease_HslV"/>
    <property type="match status" value="1"/>
</dbReference>
<evidence type="ECO:0000256" key="8">
    <source>
        <dbReference type="HAMAP-Rule" id="MF_00248"/>
    </source>
</evidence>
<comment type="similarity">
    <text evidence="2 8">Belongs to the peptidase T1B family. HslV subfamily.</text>
</comment>
<dbReference type="HAMAP" id="MF_00248">
    <property type="entry name" value="HslV"/>
    <property type="match status" value="1"/>
</dbReference>
<keyword evidence="7 8" id="KW-0915">Sodium</keyword>
<keyword evidence="9" id="KW-0647">Proteasome</keyword>
<keyword evidence="10" id="KW-1185">Reference proteome</keyword>
<dbReference type="GO" id="GO:0000502">
    <property type="term" value="C:proteasome complex"/>
    <property type="evidence" value="ECO:0007669"/>
    <property type="project" value="UniProtKB-KW"/>
</dbReference>
<proteinExistence type="inferred from homology"/>
<dbReference type="PROSITE" id="PS51476">
    <property type="entry name" value="PROTEASOME_BETA_2"/>
    <property type="match status" value="1"/>
</dbReference>
<comment type="catalytic activity">
    <reaction evidence="8">
        <text>ATP-dependent cleavage of peptide bonds with broad specificity.</text>
        <dbReference type="EC" id="3.4.25.2"/>
    </reaction>
</comment>
<evidence type="ECO:0000256" key="4">
    <source>
        <dbReference type="ARBA" id="ARBA00022670"/>
    </source>
</evidence>
<gene>
    <name evidence="8" type="primary">hslV</name>
    <name evidence="9" type="ordered locus">Tmath_1292</name>
</gene>
<dbReference type="InterPro" id="IPR022281">
    <property type="entry name" value="ATP-dep_Prtase_HsIV_su"/>
</dbReference>
<evidence type="ECO:0000256" key="6">
    <source>
        <dbReference type="ARBA" id="ARBA00022801"/>
    </source>
</evidence>
<dbReference type="NCBIfam" id="NF003964">
    <property type="entry name" value="PRK05456.1"/>
    <property type="match status" value="1"/>
</dbReference>
<dbReference type="Proteomes" id="UP000002064">
    <property type="component" value="Chromosome"/>
</dbReference>
<dbReference type="EMBL" id="CP002032">
    <property type="protein sequence ID" value="ADH61007.1"/>
    <property type="molecule type" value="Genomic_DNA"/>
</dbReference>
<dbReference type="Gene3D" id="3.60.20.10">
    <property type="entry name" value="Glutamine Phosphoribosylpyrophosphate, subunit 1, domain 1"/>
    <property type="match status" value="1"/>
</dbReference>
<evidence type="ECO:0000313" key="10">
    <source>
        <dbReference type="Proteomes" id="UP000002064"/>
    </source>
</evidence>
<evidence type="ECO:0000256" key="5">
    <source>
        <dbReference type="ARBA" id="ARBA00022723"/>
    </source>
</evidence>
<dbReference type="InterPro" id="IPR029055">
    <property type="entry name" value="Ntn_hydrolases_N"/>
</dbReference>
<dbReference type="Pfam" id="PF00227">
    <property type="entry name" value="Proteasome"/>
    <property type="match status" value="1"/>
</dbReference>
<dbReference type="PANTHER" id="PTHR32194">
    <property type="entry name" value="METALLOPROTEASE TLDD"/>
    <property type="match status" value="1"/>
</dbReference>
<evidence type="ECO:0000313" key="9">
    <source>
        <dbReference type="EMBL" id="ADH61007.1"/>
    </source>
</evidence>
<feature type="binding site" evidence="8">
    <location>
        <position position="161"/>
    </location>
    <ligand>
        <name>Na(+)</name>
        <dbReference type="ChEBI" id="CHEBI:29101"/>
    </ligand>
</feature>
<organism evidence="9 10">
    <name type="scientific">Thermoanaerobacter mathranii subsp. mathranii (strain DSM 11426 / CCUG 53645 / CIP 108742 / A3)</name>
    <dbReference type="NCBI Taxonomy" id="583358"/>
    <lineage>
        <taxon>Bacteria</taxon>
        <taxon>Bacillati</taxon>
        <taxon>Bacillota</taxon>
        <taxon>Clostridia</taxon>
        <taxon>Thermoanaerobacterales</taxon>
        <taxon>Thermoanaerobacteraceae</taxon>
        <taxon>Thermoanaerobacter</taxon>
    </lineage>
</organism>
<dbReference type="InterPro" id="IPR023333">
    <property type="entry name" value="Proteasome_suB-type"/>
</dbReference>
<evidence type="ECO:0000256" key="1">
    <source>
        <dbReference type="ARBA" id="ARBA00004496"/>
    </source>
</evidence>
<feature type="binding site" evidence="8">
    <location>
        <position position="164"/>
    </location>
    <ligand>
        <name>Na(+)</name>
        <dbReference type="ChEBI" id="CHEBI:29101"/>
    </ligand>
</feature>
<evidence type="ECO:0000256" key="7">
    <source>
        <dbReference type="ARBA" id="ARBA00023053"/>
    </source>
</evidence>
<dbReference type="EC" id="3.4.25.2" evidence="8"/>